<organism evidence="1 2">
    <name type="scientific">Mesorhizobium delmotii</name>
    <dbReference type="NCBI Taxonomy" id="1631247"/>
    <lineage>
        <taxon>Bacteria</taxon>
        <taxon>Pseudomonadati</taxon>
        <taxon>Pseudomonadota</taxon>
        <taxon>Alphaproteobacteria</taxon>
        <taxon>Hyphomicrobiales</taxon>
        <taxon>Phyllobacteriaceae</taxon>
        <taxon>Mesorhizobium</taxon>
    </lineage>
</organism>
<dbReference type="AlphaFoldDB" id="A0A2P9AW83"/>
<gene>
    <name evidence="1" type="ORF">BQ8482_80091</name>
</gene>
<evidence type="ECO:0000313" key="2">
    <source>
        <dbReference type="Proteomes" id="UP000245698"/>
    </source>
</evidence>
<evidence type="ECO:0000313" key="1">
    <source>
        <dbReference type="EMBL" id="SJM35457.1"/>
    </source>
</evidence>
<keyword evidence="2" id="KW-1185">Reference proteome</keyword>
<dbReference type="Proteomes" id="UP000245698">
    <property type="component" value="Unassembled WGS sequence"/>
</dbReference>
<dbReference type="EMBL" id="FUIG01000092">
    <property type="protein sequence ID" value="SJM35457.1"/>
    <property type="molecule type" value="Genomic_DNA"/>
</dbReference>
<name>A0A2P9AW83_9HYPH</name>
<proteinExistence type="predicted"/>
<protein>
    <submittedName>
        <fullName evidence="1">Uncharacterized protein</fullName>
    </submittedName>
</protein>
<reference evidence="2" key="1">
    <citation type="submission" date="2016-12" db="EMBL/GenBank/DDBJ databases">
        <authorList>
            <person name="Brunel B."/>
        </authorList>
    </citation>
    <scope>NUCLEOTIDE SEQUENCE [LARGE SCALE GENOMIC DNA]</scope>
</reference>
<accession>A0A2P9AW83</accession>
<sequence>MAARQNASAVGFCELSLAQLVIRSEQREWCGQDAFASAEALSWSCYWIDWRWRNYGEGQWLWDGARPANTCDIRR</sequence>